<proteinExistence type="predicted"/>
<dbReference type="EMBL" id="CP139487">
    <property type="protein sequence ID" value="WPU64002.1"/>
    <property type="molecule type" value="Genomic_DNA"/>
</dbReference>
<gene>
    <name evidence="3" type="ORF">SOO65_15000</name>
</gene>
<name>A0AAX4HL51_9BACT</name>
<dbReference type="GO" id="GO:0008897">
    <property type="term" value="F:holo-[acyl-carrier-protein] synthase activity"/>
    <property type="evidence" value="ECO:0007669"/>
    <property type="project" value="InterPro"/>
</dbReference>
<dbReference type="KEGG" id="psti:SOO65_15000"/>
<dbReference type="Proteomes" id="UP001324634">
    <property type="component" value="Chromosome"/>
</dbReference>
<evidence type="ECO:0000313" key="3">
    <source>
        <dbReference type="EMBL" id="WPU64002.1"/>
    </source>
</evidence>
<dbReference type="AlphaFoldDB" id="A0AAX4HL51"/>
<dbReference type="Gene3D" id="3.90.470.20">
    <property type="entry name" value="4'-phosphopantetheinyl transferase domain"/>
    <property type="match status" value="1"/>
</dbReference>
<organism evidence="3 4">
    <name type="scientific">Peredibacter starrii</name>
    <dbReference type="NCBI Taxonomy" id="28202"/>
    <lineage>
        <taxon>Bacteria</taxon>
        <taxon>Pseudomonadati</taxon>
        <taxon>Bdellovibrionota</taxon>
        <taxon>Bacteriovoracia</taxon>
        <taxon>Bacteriovoracales</taxon>
        <taxon>Bacteriovoracaceae</taxon>
        <taxon>Peredibacter</taxon>
    </lineage>
</organism>
<keyword evidence="1 3" id="KW-0808">Transferase</keyword>
<feature type="domain" description="4'-phosphopantetheinyl transferase" evidence="2">
    <location>
        <begin position="98"/>
        <end position="177"/>
    </location>
</feature>
<dbReference type="InterPro" id="IPR008278">
    <property type="entry name" value="4-PPantetheinyl_Trfase_dom"/>
</dbReference>
<dbReference type="RefSeq" id="WP_321391858.1">
    <property type="nucleotide sequence ID" value="NZ_CP139487.1"/>
</dbReference>
<keyword evidence="4" id="KW-1185">Reference proteome</keyword>
<evidence type="ECO:0000256" key="1">
    <source>
        <dbReference type="ARBA" id="ARBA00022679"/>
    </source>
</evidence>
<dbReference type="InterPro" id="IPR037143">
    <property type="entry name" value="4-PPantetheinyl_Trfase_dom_sf"/>
</dbReference>
<sequence>MLTYKLSTTLTDSQRPEWDLLTESTLGSEVHSDRKMGFLLSRVALKNALKDFGYEVSIGDLKLTDYHLIPKCPQLTISLSHTKTCGAAIVAERKEFRSVGIDIEEEKRVVKDSIIERIAHPNDHNLRNIELWCVKEAVFKVLMNTGLFPKPIEFGSIEIGPNNWVHSPSNLSGEWKMVETTPYVVAIAFLRN</sequence>
<evidence type="ECO:0000313" key="4">
    <source>
        <dbReference type="Proteomes" id="UP001324634"/>
    </source>
</evidence>
<reference evidence="3 4" key="1">
    <citation type="submission" date="2023-11" db="EMBL/GenBank/DDBJ databases">
        <title>Peredibacter starrii A3.12.</title>
        <authorList>
            <person name="Mitchell R.J."/>
        </authorList>
    </citation>
    <scope>NUCLEOTIDE SEQUENCE [LARGE SCALE GENOMIC DNA]</scope>
    <source>
        <strain evidence="3 4">A3.12</strain>
    </source>
</reference>
<evidence type="ECO:0000259" key="2">
    <source>
        <dbReference type="Pfam" id="PF01648"/>
    </source>
</evidence>
<dbReference type="SUPFAM" id="SSF56214">
    <property type="entry name" value="4'-phosphopantetheinyl transferase"/>
    <property type="match status" value="1"/>
</dbReference>
<dbReference type="Pfam" id="PF01648">
    <property type="entry name" value="ACPS"/>
    <property type="match status" value="1"/>
</dbReference>
<dbReference type="GO" id="GO:0000287">
    <property type="term" value="F:magnesium ion binding"/>
    <property type="evidence" value="ECO:0007669"/>
    <property type="project" value="InterPro"/>
</dbReference>
<protein>
    <submittedName>
        <fullName evidence="3">4'-phosphopantetheinyl transferase superfamily protein</fullName>
    </submittedName>
</protein>
<accession>A0AAX4HL51</accession>